<keyword evidence="12" id="KW-1185">Reference proteome</keyword>
<evidence type="ECO:0000256" key="5">
    <source>
        <dbReference type="ARBA" id="ARBA00022701"/>
    </source>
</evidence>
<dbReference type="EMBL" id="JAIWYP010000011">
    <property type="protein sequence ID" value="KAH3736983.1"/>
    <property type="molecule type" value="Genomic_DNA"/>
</dbReference>
<comment type="similarity">
    <text evidence="2">Belongs to the CEP162 family.</text>
</comment>
<feature type="compositionally biased region" description="Polar residues" evidence="10">
    <location>
        <begin position="560"/>
        <end position="571"/>
    </location>
</feature>
<feature type="region of interest" description="Disordered" evidence="10">
    <location>
        <begin position="277"/>
        <end position="298"/>
    </location>
</feature>
<accession>A0A9D4D475</accession>
<feature type="compositionally biased region" description="Polar residues" evidence="10">
    <location>
        <begin position="497"/>
        <end position="509"/>
    </location>
</feature>
<evidence type="ECO:0000256" key="9">
    <source>
        <dbReference type="SAM" id="Coils"/>
    </source>
</evidence>
<feature type="region of interest" description="Disordered" evidence="10">
    <location>
        <begin position="378"/>
        <end position="611"/>
    </location>
</feature>
<feature type="region of interest" description="Disordered" evidence="10">
    <location>
        <begin position="18"/>
        <end position="150"/>
    </location>
</feature>
<feature type="coiled-coil region" evidence="9">
    <location>
        <begin position="745"/>
        <end position="811"/>
    </location>
</feature>
<dbReference type="GO" id="GO:0060271">
    <property type="term" value="P:cilium assembly"/>
    <property type="evidence" value="ECO:0007669"/>
    <property type="project" value="TreeGrafter"/>
</dbReference>
<gene>
    <name evidence="11" type="ORF">DPMN_043559</name>
</gene>
<feature type="compositionally biased region" description="Basic and acidic residues" evidence="10">
    <location>
        <begin position="219"/>
        <end position="234"/>
    </location>
</feature>
<feature type="coiled-coil region" evidence="9">
    <location>
        <begin position="931"/>
        <end position="986"/>
    </location>
</feature>
<name>A0A9D4D475_DREPO</name>
<evidence type="ECO:0000256" key="6">
    <source>
        <dbReference type="ARBA" id="ARBA00022794"/>
    </source>
</evidence>
<organism evidence="11 12">
    <name type="scientific">Dreissena polymorpha</name>
    <name type="common">Zebra mussel</name>
    <name type="synonym">Mytilus polymorpha</name>
    <dbReference type="NCBI Taxonomy" id="45954"/>
    <lineage>
        <taxon>Eukaryota</taxon>
        <taxon>Metazoa</taxon>
        <taxon>Spiralia</taxon>
        <taxon>Lophotrochozoa</taxon>
        <taxon>Mollusca</taxon>
        <taxon>Bivalvia</taxon>
        <taxon>Autobranchia</taxon>
        <taxon>Heteroconchia</taxon>
        <taxon>Euheterodonta</taxon>
        <taxon>Imparidentia</taxon>
        <taxon>Neoheterodontei</taxon>
        <taxon>Myida</taxon>
        <taxon>Dreissenoidea</taxon>
        <taxon>Dreissenidae</taxon>
        <taxon>Dreissena</taxon>
    </lineage>
</organism>
<evidence type="ECO:0000313" key="11">
    <source>
        <dbReference type="EMBL" id="KAH3736983.1"/>
    </source>
</evidence>
<keyword evidence="8" id="KW-0206">Cytoskeleton</keyword>
<evidence type="ECO:0000256" key="7">
    <source>
        <dbReference type="ARBA" id="ARBA00023054"/>
    </source>
</evidence>
<evidence type="ECO:0000256" key="1">
    <source>
        <dbReference type="ARBA" id="ARBA00004114"/>
    </source>
</evidence>
<dbReference type="GO" id="GO:0005879">
    <property type="term" value="C:axonemal microtubule"/>
    <property type="evidence" value="ECO:0007669"/>
    <property type="project" value="TreeGrafter"/>
</dbReference>
<dbReference type="Proteomes" id="UP000828390">
    <property type="component" value="Unassembled WGS sequence"/>
</dbReference>
<feature type="compositionally biased region" description="Basic and acidic residues" evidence="10">
    <location>
        <begin position="541"/>
        <end position="559"/>
    </location>
</feature>
<keyword evidence="5" id="KW-0493">Microtubule</keyword>
<dbReference type="PANTHER" id="PTHR34031:SF1">
    <property type="entry name" value="CENTROSOMAL PROTEIN OF 162 KDA"/>
    <property type="match status" value="1"/>
</dbReference>
<dbReference type="GO" id="GO:0005814">
    <property type="term" value="C:centriole"/>
    <property type="evidence" value="ECO:0007669"/>
    <property type="project" value="UniProtKB-SubCell"/>
</dbReference>
<sequence>MSKKGRSFDDQFEEFLKESLSSEDSVNSALINKYLEPSKKETRPWWDNETGDDDDNDDRNKTSGKNFLKKSGDKFKKTEVTQAPKVKTKKETKPRGKAEASLSKDSLDDISEKSDEDIHGDFRRPQVHLPSDSHDSIDTAELLNDKSSPARIGMDTLDELRDKEQFYRDIENNANGSVDYGRLNQDLSATGHTMTPEGHARNAATLAALRDIEDEEEEHDRPGTQLHSDKEYSEQKPSMLSKVSLLDSLESTMNTTTSPQVGRGTLRDAQDMLEEREEDEWDGYGAGRNRNNNSGPETLKTATGFIGTNTSQEIEALHKALEKVGLSATLGNDSQLLDLSSQTADREREDLVRKLLSTPAGKQRNISEIMKELEDYETKLDKKSQPGHEAAADMEELRGFDLSPAHPSMLEQEVSQRSQSHRSQRGDSSYRGFDTSHTEDTEMYRPVIEVSEDPEFQSRFSVKERGRGKKKTEKKVKDDEAKKTRKEKSPRSKKKLNNSTLDRSRSSSPVKIDFSESLKWRIKPVKSSGYGKPFSPPKPPRTRERDILGYSRTQKDRDQSSSPAGTPTGPGSSRPDVKGKGVPSVKSLKGREWSPAEVARQKVKGSQSTQQVRLGTVATNQLEASVESFAQYIKEHFSTTKDVPVPEVKYSADEPSVSASFKEKEAPEEDRVKVIADLKDELARQARSFERQLEQQKLSYEEQIANLNKEIFVLKSKVGDEKGGNDVRQKVLAGQPVEGLTGDQLQGLQRELREQETLISGYQQENKRLYEEIQNLRKQGKQMEERMFRENQKLTSEAANLRALLERKEEELLCRGAITGPGVQERLIAGDREGAITHLEDQLAQSKRTADALSREMNIVHHSKVELEKHIEKLVFEREQLTQALEEGKKLKSEEARSLEKQYAGEIEKLKGKLKWYAENQELLEQGTKKLKARDEEIHKLKMRVEELQTESGKRVEDSKVRARERAADVKKIQDLQRQVKEMEAILKKRNPNSLPSLMMAAAAAGETTGPAGNSNNRSAYTEVLESRVAKLEKELEGKDAETDQLVRSVEQKYHSIKCQFEERIQELEHQLSMYQGETEHAHPHTNAMALERELEGVRERYKQTVKQLQAEVDRLTAEVEKAKKMEEKTASQISKESESELRVLVKSLQLEVESKNHDMQVLQKSLERLRKEKQMSFTREVGKPGRGRGKGGKQTDDEIEFASLPTQPTASEKTYDAKVFEDVHISDVIKENDDLKMKVDRQHLQLGQQRVEMRKVVAENEALLRQTREAFDEKLEQMKAAHEQEVSRLLAQNALEHSTSRLAELQTRVQTQEVMIKHLREQQARLEVEAEAAAVLRVKQTRLEETLKSLHRELKEAKKSHTPEMRHFESLQEKIIQIETKHSQREKELQDIIRNSRQAAAIETEKEQQCFLHELLFNGTRGRYQLPAHTLWAHTGHTPWRPDHGAAYTYVAGVVDCHSINATDQWRHALELEP</sequence>
<feature type="compositionally biased region" description="Basic and acidic residues" evidence="10">
    <location>
        <begin position="105"/>
        <end position="124"/>
    </location>
</feature>
<feature type="region of interest" description="Disordered" evidence="10">
    <location>
        <begin position="214"/>
        <end position="239"/>
    </location>
</feature>
<keyword evidence="6" id="KW-0970">Cilium biogenesis/degradation</keyword>
<dbReference type="InterPro" id="IPR038774">
    <property type="entry name" value="CEP162-like"/>
</dbReference>
<evidence type="ECO:0000256" key="3">
    <source>
        <dbReference type="ARBA" id="ARBA00021406"/>
    </source>
</evidence>
<evidence type="ECO:0000256" key="2">
    <source>
        <dbReference type="ARBA" id="ARBA00009485"/>
    </source>
</evidence>
<protein>
    <recommendedName>
        <fullName evidence="3">Centrosomal protein of 162 kDa</fullName>
    </recommendedName>
</protein>
<feature type="coiled-coil region" evidence="9">
    <location>
        <begin position="836"/>
        <end position="887"/>
    </location>
</feature>
<feature type="compositionally biased region" description="Basic and acidic residues" evidence="10">
    <location>
        <begin position="475"/>
        <end position="490"/>
    </location>
</feature>
<proteinExistence type="inferred from homology"/>
<feature type="coiled-coil region" evidence="9">
    <location>
        <begin position="1022"/>
        <end position="1049"/>
    </location>
</feature>
<dbReference type="PANTHER" id="PTHR34031">
    <property type="entry name" value="CENTROSOMAL PROTEIN OF 162 KDA"/>
    <property type="match status" value="1"/>
</dbReference>
<feature type="compositionally biased region" description="Basic and acidic residues" evidence="10">
    <location>
        <begin position="70"/>
        <end position="79"/>
    </location>
</feature>
<reference evidence="11" key="1">
    <citation type="journal article" date="2019" name="bioRxiv">
        <title>The Genome of the Zebra Mussel, Dreissena polymorpha: A Resource for Invasive Species Research.</title>
        <authorList>
            <person name="McCartney M.A."/>
            <person name="Auch B."/>
            <person name="Kono T."/>
            <person name="Mallez S."/>
            <person name="Zhang Y."/>
            <person name="Obille A."/>
            <person name="Becker A."/>
            <person name="Abrahante J.E."/>
            <person name="Garbe J."/>
            <person name="Badalamenti J.P."/>
            <person name="Herman A."/>
            <person name="Mangelson H."/>
            <person name="Liachko I."/>
            <person name="Sullivan S."/>
            <person name="Sone E.D."/>
            <person name="Koren S."/>
            <person name="Silverstein K.A.T."/>
            <person name="Beckman K.B."/>
            <person name="Gohl D.M."/>
        </authorList>
    </citation>
    <scope>NUCLEOTIDE SEQUENCE</scope>
    <source>
        <strain evidence="11">Duluth1</strain>
        <tissue evidence="11">Whole animal</tissue>
    </source>
</reference>
<feature type="compositionally biased region" description="Basic and acidic residues" evidence="10">
    <location>
        <begin position="89"/>
        <end position="98"/>
    </location>
</feature>
<evidence type="ECO:0000256" key="4">
    <source>
        <dbReference type="ARBA" id="ARBA00022490"/>
    </source>
</evidence>
<reference evidence="11" key="2">
    <citation type="submission" date="2020-11" db="EMBL/GenBank/DDBJ databases">
        <authorList>
            <person name="McCartney M.A."/>
            <person name="Auch B."/>
            <person name="Kono T."/>
            <person name="Mallez S."/>
            <person name="Becker A."/>
            <person name="Gohl D.M."/>
            <person name="Silverstein K.A.T."/>
            <person name="Koren S."/>
            <person name="Bechman K.B."/>
            <person name="Herman A."/>
            <person name="Abrahante J.E."/>
            <person name="Garbe J."/>
        </authorList>
    </citation>
    <scope>NUCLEOTIDE SEQUENCE</scope>
    <source>
        <strain evidence="11">Duluth1</strain>
        <tissue evidence="11">Whole animal</tissue>
    </source>
</reference>
<feature type="region of interest" description="Disordered" evidence="10">
    <location>
        <begin position="1178"/>
        <end position="1211"/>
    </location>
</feature>
<feature type="compositionally biased region" description="Basic and acidic residues" evidence="10">
    <location>
        <begin position="36"/>
        <end position="46"/>
    </location>
</feature>
<evidence type="ECO:0000256" key="10">
    <source>
        <dbReference type="SAM" id="MobiDB-lite"/>
    </source>
</evidence>
<evidence type="ECO:0000256" key="8">
    <source>
        <dbReference type="ARBA" id="ARBA00023212"/>
    </source>
</evidence>
<feature type="coiled-coil region" evidence="9">
    <location>
        <begin position="1265"/>
        <end position="1361"/>
    </location>
</feature>
<evidence type="ECO:0000313" key="12">
    <source>
        <dbReference type="Proteomes" id="UP000828390"/>
    </source>
</evidence>
<comment type="subcellular location">
    <subcellularLocation>
        <location evidence="1">Cytoplasm</location>
        <location evidence="1">Cytoskeleton</location>
        <location evidence="1">Microtubule organizing center</location>
        <location evidence="1">Centrosome</location>
        <location evidence="1">Centriole</location>
    </subcellularLocation>
</comment>
<keyword evidence="4" id="KW-0963">Cytoplasm</keyword>
<feature type="compositionally biased region" description="Basic and acidic residues" evidence="10">
    <location>
        <begin position="434"/>
        <end position="443"/>
    </location>
</feature>
<feature type="coiled-coil region" evidence="9">
    <location>
        <begin position="675"/>
        <end position="717"/>
    </location>
</feature>
<comment type="caution">
    <text evidence="11">The sequence shown here is derived from an EMBL/GenBank/DDBJ whole genome shotgun (WGS) entry which is preliminary data.</text>
</comment>
<keyword evidence="7 9" id="KW-0175">Coiled coil</keyword>
<feature type="coiled-coil region" evidence="9">
    <location>
        <begin position="1088"/>
        <end position="1173"/>
    </location>
</feature>